<dbReference type="Proteomes" id="UP000499080">
    <property type="component" value="Unassembled WGS sequence"/>
</dbReference>
<accession>A0A4Y2U3H9</accession>
<dbReference type="AlphaFoldDB" id="A0A4Y2U3H9"/>
<evidence type="ECO:0008006" key="3">
    <source>
        <dbReference type="Google" id="ProtNLM"/>
    </source>
</evidence>
<sequence>MTAIFYTSNPKDVYEFEWIIENFSLVPKVIRSPQFTPLPNSHAKWFIELKMVDGFFPSDGLFITAFLEMSEREFTQYTINSVFHFYSIADRCIACDTSFHPVYSSYANMRYALNVKIYIPKSDWAYLPEDTLKVKGKLTIAGHKINSIINTLRALPAPPVE</sequence>
<reference evidence="1 2" key="1">
    <citation type="journal article" date="2019" name="Sci. Rep.">
        <title>Orb-weaving spider Araneus ventricosus genome elucidates the spidroin gene catalogue.</title>
        <authorList>
            <person name="Kono N."/>
            <person name="Nakamura H."/>
            <person name="Ohtoshi R."/>
            <person name="Moran D.A.P."/>
            <person name="Shinohara A."/>
            <person name="Yoshida Y."/>
            <person name="Fujiwara M."/>
            <person name="Mori M."/>
            <person name="Tomita M."/>
            <person name="Arakawa K."/>
        </authorList>
    </citation>
    <scope>NUCLEOTIDE SEQUENCE [LARGE SCALE GENOMIC DNA]</scope>
</reference>
<gene>
    <name evidence="1" type="ORF">AVEN_247364_1</name>
</gene>
<name>A0A4Y2U3H9_ARAVE</name>
<dbReference type="SUPFAM" id="SSF49599">
    <property type="entry name" value="TRAF domain-like"/>
    <property type="match status" value="1"/>
</dbReference>
<dbReference type="EMBL" id="BGPR01033542">
    <property type="protein sequence ID" value="GBO07525.1"/>
    <property type="molecule type" value="Genomic_DNA"/>
</dbReference>
<evidence type="ECO:0000313" key="1">
    <source>
        <dbReference type="EMBL" id="GBO07525.1"/>
    </source>
</evidence>
<protein>
    <recommendedName>
        <fullName evidence="3">MATH domain-containing protein</fullName>
    </recommendedName>
</protein>
<proteinExistence type="predicted"/>
<comment type="caution">
    <text evidence="1">The sequence shown here is derived from an EMBL/GenBank/DDBJ whole genome shotgun (WGS) entry which is preliminary data.</text>
</comment>
<evidence type="ECO:0000313" key="2">
    <source>
        <dbReference type="Proteomes" id="UP000499080"/>
    </source>
</evidence>
<keyword evidence="2" id="KW-1185">Reference proteome</keyword>
<organism evidence="1 2">
    <name type="scientific">Araneus ventricosus</name>
    <name type="common">Orbweaver spider</name>
    <name type="synonym">Epeira ventricosa</name>
    <dbReference type="NCBI Taxonomy" id="182803"/>
    <lineage>
        <taxon>Eukaryota</taxon>
        <taxon>Metazoa</taxon>
        <taxon>Ecdysozoa</taxon>
        <taxon>Arthropoda</taxon>
        <taxon>Chelicerata</taxon>
        <taxon>Arachnida</taxon>
        <taxon>Araneae</taxon>
        <taxon>Araneomorphae</taxon>
        <taxon>Entelegynae</taxon>
        <taxon>Araneoidea</taxon>
        <taxon>Araneidae</taxon>
        <taxon>Araneus</taxon>
    </lineage>
</organism>